<feature type="transmembrane region" description="Helical" evidence="12">
    <location>
        <begin position="512"/>
        <end position="531"/>
    </location>
</feature>
<keyword evidence="6 12" id="KW-0808">Transferase</keyword>
<evidence type="ECO:0000313" key="14">
    <source>
        <dbReference type="EMBL" id="RMY62926.1"/>
    </source>
</evidence>
<dbReference type="PANTHER" id="PTHR23072">
    <property type="entry name" value="PHOSPHATIDYLINOSITOL GLYCAN-RELATED"/>
    <property type="match status" value="1"/>
</dbReference>
<dbReference type="Pfam" id="PF01663">
    <property type="entry name" value="Phosphodiest"/>
    <property type="match status" value="1"/>
</dbReference>
<dbReference type="Gene3D" id="3.40.720.10">
    <property type="entry name" value="Alkaline Phosphatase, subunit A"/>
    <property type="match status" value="1"/>
</dbReference>
<evidence type="ECO:0000256" key="5">
    <source>
        <dbReference type="ARBA" id="ARBA00022502"/>
    </source>
</evidence>
<evidence type="ECO:0000259" key="13">
    <source>
        <dbReference type="Pfam" id="PF19316"/>
    </source>
</evidence>
<evidence type="ECO:0000313" key="15">
    <source>
        <dbReference type="Proteomes" id="UP000269539"/>
    </source>
</evidence>
<dbReference type="InterPro" id="IPR039527">
    <property type="entry name" value="PIGG/GPI7"/>
</dbReference>
<dbReference type="CDD" id="cd16024">
    <property type="entry name" value="GPI_EPT_2"/>
    <property type="match status" value="1"/>
</dbReference>
<dbReference type="Pfam" id="PF19316">
    <property type="entry name" value="PIGO_PIGG"/>
    <property type="match status" value="1"/>
</dbReference>
<dbReference type="UniPathway" id="UPA00196"/>
<dbReference type="InterPro" id="IPR002591">
    <property type="entry name" value="Phosphodiest/P_Trfase"/>
</dbReference>
<dbReference type="InterPro" id="IPR017850">
    <property type="entry name" value="Alkaline_phosphatase_core_sf"/>
</dbReference>
<keyword evidence="8 12" id="KW-0256">Endoplasmic reticulum</keyword>
<comment type="pathway">
    <text evidence="2 12">Glycolipid biosynthesis; glycosylphosphatidylinositol-anchor biosynthesis.</text>
</comment>
<dbReference type="AlphaFoldDB" id="A0A3M7DG08"/>
<dbReference type="InterPro" id="IPR045687">
    <property type="entry name" value="PIGG/GPI7_C"/>
</dbReference>
<feature type="domain" description="GPI ethanolamine phosphate transferase 2 C-terminal" evidence="13">
    <location>
        <begin position="507"/>
        <end position="997"/>
    </location>
</feature>
<evidence type="ECO:0000256" key="11">
    <source>
        <dbReference type="ARBA" id="ARBA00023180"/>
    </source>
</evidence>
<evidence type="ECO:0000256" key="9">
    <source>
        <dbReference type="ARBA" id="ARBA00022989"/>
    </source>
</evidence>
<feature type="transmembrane region" description="Helical" evidence="12">
    <location>
        <begin position="970"/>
        <end position="995"/>
    </location>
</feature>
<gene>
    <name evidence="14" type="ORF">D0864_12736</name>
</gene>
<dbReference type="GO" id="GO:0051267">
    <property type="term" value="F:CP2 mannose-ethanolamine phosphotransferase activity"/>
    <property type="evidence" value="ECO:0007669"/>
    <property type="project" value="TreeGrafter"/>
</dbReference>
<feature type="transmembrane region" description="Helical" evidence="12">
    <location>
        <begin position="816"/>
        <end position="835"/>
    </location>
</feature>
<feature type="transmembrane region" description="Helical" evidence="12">
    <location>
        <begin position="632"/>
        <end position="656"/>
    </location>
</feature>
<dbReference type="PANTHER" id="PTHR23072:SF0">
    <property type="entry name" value="GPI ETHANOLAMINE PHOSPHATE TRANSFERASE 2"/>
    <property type="match status" value="1"/>
</dbReference>
<comment type="subcellular location">
    <subcellularLocation>
        <location evidence="1 12">Endoplasmic reticulum membrane</location>
        <topology evidence="1 12">Multi-pass membrane protein</topology>
    </subcellularLocation>
</comment>
<feature type="transmembrane region" description="Helical" evidence="12">
    <location>
        <begin position="58"/>
        <end position="80"/>
    </location>
</feature>
<comment type="function">
    <text evidence="12">Ethanolamine phosphate transferase involved in glycosylphosphatidylinositol-anchor biosynthesis. Transfers ethanolamine phosphate to the GPI second mannose.</text>
</comment>
<protein>
    <recommendedName>
        <fullName evidence="4 12">GPI ethanolamine phosphate transferase 2</fullName>
    </recommendedName>
</protein>
<feature type="transmembrane region" description="Helical" evidence="12">
    <location>
        <begin position="707"/>
        <end position="735"/>
    </location>
</feature>
<dbReference type="Proteomes" id="UP000269539">
    <property type="component" value="Unassembled WGS sequence"/>
</dbReference>
<evidence type="ECO:0000256" key="10">
    <source>
        <dbReference type="ARBA" id="ARBA00023136"/>
    </source>
</evidence>
<comment type="similarity">
    <text evidence="3 12">Belongs to the PIGG/PIGN/PIGO family. PIGG subfamily.</text>
</comment>
<dbReference type="SUPFAM" id="SSF53649">
    <property type="entry name" value="Alkaline phosphatase-like"/>
    <property type="match status" value="1"/>
</dbReference>
<keyword evidence="11" id="KW-0325">Glycoprotein</keyword>
<dbReference type="EMBL" id="QWIO01002073">
    <property type="protein sequence ID" value="RMY62926.1"/>
    <property type="molecule type" value="Genomic_DNA"/>
</dbReference>
<evidence type="ECO:0000256" key="1">
    <source>
        <dbReference type="ARBA" id="ARBA00004477"/>
    </source>
</evidence>
<proteinExistence type="inferred from homology"/>
<comment type="caution">
    <text evidence="14">The sequence shown here is derived from an EMBL/GenBank/DDBJ whole genome shotgun (WGS) entry which is preliminary data.</text>
</comment>
<keyword evidence="9 12" id="KW-1133">Transmembrane helix</keyword>
<feature type="transmembrane region" description="Helical" evidence="12">
    <location>
        <begin position="668"/>
        <end position="687"/>
    </location>
</feature>
<evidence type="ECO:0000256" key="12">
    <source>
        <dbReference type="RuleBase" id="RU367106"/>
    </source>
</evidence>
<keyword evidence="10 12" id="KW-0472">Membrane</keyword>
<keyword evidence="7 12" id="KW-0812">Transmembrane</keyword>
<dbReference type="VEuPathDB" id="FungiDB:BTJ68_07605"/>
<evidence type="ECO:0000256" key="3">
    <source>
        <dbReference type="ARBA" id="ARBA00005315"/>
    </source>
</evidence>
<evidence type="ECO:0000256" key="7">
    <source>
        <dbReference type="ARBA" id="ARBA00022692"/>
    </source>
</evidence>
<dbReference type="InterPro" id="IPR037674">
    <property type="entry name" value="PIG-G_N"/>
</dbReference>
<reference evidence="14 15" key="1">
    <citation type="journal article" date="2018" name="BMC Genomics">
        <title>Genomic evidence for intraspecific hybridization in a clonal and extremely halotolerant yeast.</title>
        <authorList>
            <person name="Gostincar C."/>
            <person name="Stajich J.E."/>
            <person name="Zupancic J."/>
            <person name="Zalar P."/>
            <person name="Gunde-Cimerman N."/>
        </authorList>
    </citation>
    <scope>NUCLEOTIDE SEQUENCE [LARGE SCALE GENOMIC DNA]</scope>
    <source>
        <strain evidence="14 15">EXF-10513</strain>
    </source>
</reference>
<evidence type="ECO:0000256" key="4">
    <source>
        <dbReference type="ARBA" id="ARBA00020830"/>
    </source>
</evidence>
<feature type="transmembrane region" description="Helical" evidence="12">
    <location>
        <begin position="855"/>
        <end position="882"/>
    </location>
</feature>
<accession>A0A3M7DG08</accession>
<dbReference type="GO" id="GO:0006506">
    <property type="term" value="P:GPI anchor biosynthetic process"/>
    <property type="evidence" value="ECO:0007669"/>
    <property type="project" value="UniProtKB-UniPathway"/>
</dbReference>
<feature type="transmembrane region" description="Helical" evidence="12">
    <location>
        <begin position="569"/>
        <end position="586"/>
    </location>
</feature>
<evidence type="ECO:0000256" key="2">
    <source>
        <dbReference type="ARBA" id="ARBA00004687"/>
    </source>
</evidence>
<feature type="transmembrane region" description="Helical" evidence="12">
    <location>
        <begin position="595"/>
        <end position="612"/>
    </location>
</feature>
<name>A0A3M7DG08_HORWE</name>
<feature type="transmembrane region" description="Helical" evidence="12">
    <location>
        <begin position="543"/>
        <end position="563"/>
    </location>
</feature>
<feature type="transmembrane region" description="Helical" evidence="12">
    <location>
        <begin position="931"/>
        <end position="958"/>
    </location>
</feature>
<keyword evidence="5 12" id="KW-0337">GPI-anchor biosynthesis</keyword>
<evidence type="ECO:0000256" key="8">
    <source>
        <dbReference type="ARBA" id="ARBA00022824"/>
    </source>
</evidence>
<evidence type="ECO:0000256" key="6">
    <source>
        <dbReference type="ARBA" id="ARBA00022679"/>
    </source>
</evidence>
<sequence>MLVALPQHSWELRGYDCESHQPSSSSTSPTDHGFLLTPISTSPQSVDMVRESTSRFTALALANGLLLVAALVFAVGFFPFKPLLPGLATFEDVQEQYVWGHQQPEAIFDRVVFMVVDALRADFVYGHHSGFAFTQELIRSGAAIPFTAHATPPTVTMPRVKAITTGSVPSFADLIFNLDESGSGSTLATQDTWLAQIKEKGGKLVFYGDDTWLRLFPSGEQDGFFERHDGTSSFFVSDFTEVDNNVTRHVPDELARDDWNAMIMHYLGLDHIGHKTGPQGPNMPAKQKEMDGIVREIYEAMEKDEAHKNTLLVLAGDHGMNAGGNHGGSGPGETEPALLFASPKLKTRRLKKEYPCPTEPQEGTEYHFYRKVEQSDIVPTFAGLMGLPISKNSLGVFMAEFYGLWTDSKKGAQLAHQNAKQIKHIVEAAYGSASFHRQVEKWEACYAATGPDCEATDTEEEELAAMWAQANMALQASLKTRDPDWHALSGLLTGFTLAAQKSLSSVASSYDMTKMICGILASAACLGLTMVSFRSVWPASTAGVFLGLTSSLYGVMMFASSYVEEEQHFWYWLTPVCIVIMSVVALRNSQGKERRITVATAALVIVAVHRVVERWNQTGQKHAGAPDIVHGFFPRHFVLMWVLILITYGYICYALARRTFLDLIAPEAAVVLAMAIVVPALVFKLNFTQADAPELVQGLAYKIREWTAGFSLVGQAQVAFALQFLAVIMVVFMAVSLSRGTILAQPGGPAVRITLAERLHYLLTLFLTMQSRAPNIPLFLGMEAQRIALFHLFDSSSDTHNQPEESKRDSDISSTALAVATLLLSHTYFFCFGGSNSISSVDLSNAYNGVADYNIIAVGLLLFASNWAGPIWWCSAAVLATFSKPTRSAERLIKQVFANGGRDWVAQERKMLREQAAVSQAKAVAEVPDHWLAYVSCMTAFIATSLVAVMAACTVLRTHLFIWTVFSPKYLFSLAWTVGWHGVINIGFGSLLRWLGRIA</sequence>
<dbReference type="GO" id="GO:0005789">
    <property type="term" value="C:endoplasmic reticulum membrane"/>
    <property type="evidence" value="ECO:0007669"/>
    <property type="project" value="UniProtKB-SubCell"/>
</dbReference>
<organism evidence="14 15">
    <name type="scientific">Hortaea werneckii</name>
    <name type="common">Black yeast</name>
    <name type="synonym">Cladosporium werneckii</name>
    <dbReference type="NCBI Taxonomy" id="91943"/>
    <lineage>
        <taxon>Eukaryota</taxon>
        <taxon>Fungi</taxon>
        <taxon>Dikarya</taxon>
        <taxon>Ascomycota</taxon>
        <taxon>Pezizomycotina</taxon>
        <taxon>Dothideomycetes</taxon>
        <taxon>Dothideomycetidae</taxon>
        <taxon>Mycosphaerellales</taxon>
        <taxon>Teratosphaeriaceae</taxon>
        <taxon>Hortaea</taxon>
    </lineage>
</organism>